<dbReference type="EMBL" id="JAPFFF010000021">
    <property type="protein sequence ID" value="KAK8853948.1"/>
    <property type="molecule type" value="Genomic_DNA"/>
</dbReference>
<accession>A0ABR2HXY7</accession>
<evidence type="ECO:0000313" key="1">
    <source>
        <dbReference type="EMBL" id="KAK8853948.1"/>
    </source>
</evidence>
<reference evidence="1 2" key="1">
    <citation type="submission" date="2024-04" db="EMBL/GenBank/DDBJ databases">
        <title>Tritrichomonas musculus Genome.</title>
        <authorList>
            <person name="Alves-Ferreira E."/>
            <person name="Grigg M."/>
            <person name="Lorenzi H."/>
            <person name="Galac M."/>
        </authorList>
    </citation>
    <scope>NUCLEOTIDE SEQUENCE [LARGE SCALE GENOMIC DNA]</scope>
    <source>
        <strain evidence="1 2">EAF2021</strain>
    </source>
</reference>
<dbReference type="Proteomes" id="UP001470230">
    <property type="component" value="Unassembled WGS sequence"/>
</dbReference>
<organism evidence="1 2">
    <name type="scientific">Tritrichomonas musculus</name>
    <dbReference type="NCBI Taxonomy" id="1915356"/>
    <lineage>
        <taxon>Eukaryota</taxon>
        <taxon>Metamonada</taxon>
        <taxon>Parabasalia</taxon>
        <taxon>Tritrichomonadida</taxon>
        <taxon>Tritrichomonadidae</taxon>
        <taxon>Tritrichomonas</taxon>
    </lineage>
</organism>
<gene>
    <name evidence="1" type="ORF">M9Y10_016496</name>
</gene>
<protein>
    <submittedName>
        <fullName evidence="1">Uncharacterized protein</fullName>
    </submittedName>
</protein>
<dbReference type="InterPro" id="IPR016024">
    <property type="entry name" value="ARM-type_fold"/>
</dbReference>
<sequence>MGDEFLYKQGNKDMQMNSLVNQDILLDQSKDDDFRDFHHIFIRFTNLFNEQKYDYFVETMRELANLIFQRESQFIFFDTQSPSILQIFFQQCADVLQQSPDEIKETIFLHFHELIKNKSFSQSFANFKGDLMLINYYQKISENANNLIIDILMFMKLSPHFPIHIFKDYFMNNKNDVRFTTLFTKSMDQSANINLLFDEFVTFPPPQMHDAKTFELFCYVIISFFQHSLDEQLFVKSNYFDNILFLQSDFCDQDIILFLQLTDRLSDHAEILSKIQPNLLFSLFLYNNNKKINVLVMNIICSILKKNVKMPSQEFIQKYVNEAVISVVMKNLDYESFVVRAKSLMFLNNLIVESNDSIFPLLFKYHNKNNKDFIEVISDIIIDLLSSDEMVIVFALELAYYIFIYLQKQDNQSDLLRLVNIWVTIGIYDKMQCLALSKDKFSNDAQIIFDKIKKVVESHL</sequence>
<keyword evidence="2" id="KW-1185">Reference proteome</keyword>
<proteinExistence type="predicted"/>
<evidence type="ECO:0000313" key="2">
    <source>
        <dbReference type="Proteomes" id="UP001470230"/>
    </source>
</evidence>
<comment type="caution">
    <text evidence="1">The sequence shown here is derived from an EMBL/GenBank/DDBJ whole genome shotgun (WGS) entry which is preliminary data.</text>
</comment>
<name>A0ABR2HXY7_9EUKA</name>
<dbReference type="SUPFAM" id="SSF48371">
    <property type="entry name" value="ARM repeat"/>
    <property type="match status" value="1"/>
</dbReference>